<dbReference type="RefSeq" id="WP_370873189.1">
    <property type="nucleotide sequence ID" value="NZ_JAUSUW010000019.1"/>
</dbReference>
<feature type="domain" description="Methyl-accepting transducer" evidence="3">
    <location>
        <begin position="41"/>
        <end position="277"/>
    </location>
</feature>
<dbReference type="SMART" id="SM00283">
    <property type="entry name" value="MA"/>
    <property type="match status" value="1"/>
</dbReference>
<dbReference type="SUPFAM" id="SSF58104">
    <property type="entry name" value="Methyl-accepting chemotaxis protein (MCP) signaling domain"/>
    <property type="match status" value="1"/>
</dbReference>
<evidence type="ECO:0000256" key="2">
    <source>
        <dbReference type="PROSITE-ProRule" id="PRU00284"/>
    </source>
</evidence>
<organism evidence="4 5">
    <name type="scientific">Peteryoungia aggregata LMG 23059</name>
    <dbReference type="NCBI Taxonomy" id="1368425"/>
    <lineage>
        <taxon>Bacteria</taxon>
        <taxon>Pseudomonadati</taxon>
        <taxon>Pseudomonadota</taxon>
        <taxon>Alphaproteobacteria</taxon>
        <taxon>Hyphomicrobiales</taxon>
        <taxon>Rhizobiaceae</taxon>
        <taxon>Peteryoungia</taxon>
    </lineage>
</organism>
<evidence type="ECO:0000313" key="4">
    <source>
        <dbReference type="EMBL" id="MDQ0423333.1"/>
    </source>
</evidence>
<dbReference type="Gene3D" id="1.10.287.950">
    <property type="entry name" value="Methyl-accepting chemotaxis protein"/>
    <property type="match status" value="1"/>
</dbReference>
<dbReference type="PROSITE" id="PS50111">
    <property type="entry name" value="CHEMOTAXIS_TRANSDUC_2"/>
    <property type="match status" value="1"/>
</dbReference>
<dbReference type="PANTHER" id="PTHR32089:SF112">
    <property type="entry name" value="LYSOZYME-LIKE PROTEIN-RELATED"/>
    <property type="match status" value="1"/>
</dbReference>
<comment type="caution">
    <text evidence="4">The sequence shown here is derived from an EMBL/GenBank/DDBJ whole genome shotgun (WGS) entry which is preliminary data.</text>
</comment>
<keyword evidence="1 2" id="KW-0807">Transducer</keyword>
<keyword evidence="5" id="KW-1185">Reference proteome</keyword>
<proteinExistence type="predicted"/>
<dbReference type="Pfam" id="PF00015">
    <property type="entry name" value="MCPsignal"/>
    <property type="match status" value="1"/>
</dbReference>
<evidence type="ECO:0000256" key="1">
    <source>
        <dbReference type="ARBA" id="ARBA00023224"/>
    </source>
</evidence>
<dbReference type="PANTHER" id="PTHR32089">
    <property type="entry name" value="METHYL-ACCEPTING CHEMOTAXIS PROTEIN MCPB"/>
    <property type="match status" value="1"/>
</dbReference>
<accession>A0ABU0GD97</accession>
<sequence length="487" mass="52093">MTAAMNARFDDDQHSGEVAMSPQPDVDAATLRGIVQRLAEEASTLGVDLVDIAGAIQDVAGISKRHATTFVGITRTALSIAETNRDVAATLRETDQTAGEARRMLTDSATRLTGAVGKIDHMVSTSEEIGTEIGSFSQSLAEVDKVAEEIGTIARQTNLLALNAAIEAARAGDAGKGFAVVAAEVRALALQTSQATGAIQETLNQIRHKIVRLNDAGRGATESARDVRETSQAMNASFTAMEQVITRILDGSSAMAQTTDQVDRQCSEFVATLDTMAGEVRQSDQHLQQTAGRVDKVVALSETLIQLTASAGIRTADSAWIDTAVSVAQQISETFQRAVDSGRIRQSDLFDRNYRPIPGTDPVQMVTGFTDFTDQVLPAIIEPVAGSSDRIGFCAAVDENGYLPTHNKKFSAPQRPGDTVWNTANCRNRRIFNDRVGLAAGRSTAPFLVQTYRRDMGGGNFVLMKDISAPIFVGGRHWGGLRLAVKV</sequence>
<reference evidence="4 5" key="1">
    <citation type="submission" date="2023-07" db="EMBL/GenBank/DDBJ databases">
        <title>Genomic Encyclopedia of Type Strains, Phase IV (KMG-IV): sequencing the most valuable type-strain genomes for metagenomic binning, comparative biology and taxonomic classification.</title>
        <authorList>
            <person name="Goeker M."/>
        </authorList>
    </citation>
    <scope>NUCLEOTIDE SEQUENCE [LARGE SCALE GENOMIC DNA]</scope>
    <source>
        <strain evidence="4 5">DSM 1111</strain>
    </source>
</reference>
<evidence type="ECO:0000259" key="3">
    <source>
        <dbReference type="PROSITE" id="PS50111"/>
    </source>
</evidence>
<name>A0ABU0GD97_9HYPH</name>
<evidence type="ECO:0000313" key="5">
    <source>
        <dbReference type="Proteomes" id="UP001238496"/>
    </source>
</evidence>
<dbReference type="EMBL" id="JAUSUW010000019">
    <property type="protein sequence ID" value="MDQ0423333.1"/>
    <property type="molecule type" value="Genomic_DNA"/>
</dbReference>
<gene>
    <name evidence="4" type="ORF">J2045_004385</name>
</gene>
<dbReference type="Proteomes" id="UP001238496">
    <property type="component" value="Unassembled WGS sequence"/>
</dbReference>
<dbReference type="InterPro" id="IPR004089">
    <property type="entry name" value="MCPsignal_dom"/>
</dbReference>
<protein>
    <submittedName>
        <fullName evidence="4">Methyl-accepting chemotaxis protein</fullName>
    </submittedName>
</protein>